<evidence type="ECO:0000256" key="1">
    <source>
        <dbReference type="ARBA" id="ARBA00006889"/>
    </source>
</evidence>
<accession>A0A8C9D7F8</accession>
<dbReference type="GeneTree" id="ENSGT00940000173695"/>
<organism evidence="5 6">
    <name type="scientific">Panthera leo</name>
    <name type="common">Lion</name>
    <dbReference type="NCBI Taxonomy" id="9689"/>
    <lineage>
        <taxon>Eukaryota</taxon>
        <taxon>Metazoa</taxon>
        <taxon>Chordata</taxon>
        <taxon>Craniata</taxon>
        <taxon>Vertebrata</taxon>
        <taxon>Euteleostomi</taxon>
        <taxon>Mammalia</taxon>
        <taxon>Eutheria</taxon>
        <taxon>Laurasiatheria</taxon>
        <taxon>Carnivora</taxon>
        <taxon>Feliformia</taxon>
        <taxon>Felidae</taxon>
        <taxon>Pantherinae</taxon>
        <taxon>Panthera</taxon>
    </lineage>
</organism>
<reference evidence="5" key="1">
    <citation type="journal article" date="2019" name="bioRxiv">
        <title>Long live the king: chromosome-level assembly of the lion (Panthera leo) using linked-read, Hi-C, and long read data.</title>
        <authorList>
            <person name="Armstrong E.E."/>
            <person name="Taylor R.W."/>
            <person name="Miller D.E."/>
            <person name="Kaelin C."/>
            <person name="Barsh G."/>
            <person name="Hadly E.A."/>
            <person name="Petrov D."/>
        </authorList>
    </citation>
    <scope>NUCLEOTIDE SEQUENCE [LARGE SCALE GENOMIC DNA]</scope>
</reference>
<evidence type="ECO:0000313" key="6">
    <source>
        <dbReference type="Proteomes" id="UP000694399"/>
    </source>
</evidence>
<dbReference type="Proteomes" id="UP000694399">
    <property type="component" value="Chromosome E1"/>
</dbReference>
<dbReference type="GO" id="GO:0005615">
    <property type="term" value="C:extracellular space"/>
    <property type="evidence" value="ECO:0007669"/>
    <property type="project" value="TreeGrafter"/>
</dbReference>
<dbReference type="InterPro" id="IPR000566">
    <property type="entry name" value="Lipocln_cytosolic_FA-bd_dom"/>
</dbReference>
<reference evidence="5" key="3">
    <citation type="submission" date="2025-09" db="UniProtKB">
        <authorList>
            <consortium name="Ensembl"/>
        </authorList>
    </citation>
    <scope>IDENTIFICATION</scope>
</reference>
<feature type="compositionally biased region" description="Pro residues" evidence="2">
    <location>
        <begin position="141"/>
        <end position="151"/>
    </location>
</feature>
<protein>
    <recommendedName>
        <fullName evidence="4">Lipocalin/cytosolic fatty-acid binding domain-containing protein</fullName>
    </recommendedName>
</protein>
<proteinExistence type="inferred from homology"/>
<dbReference type="OMA" id="FFIHKIH"/>
<sequence length="181" mass="20284">VNVLRLALVLTLLGGPQALHMGPQDPNFTENLVDGNWFSIARASNEPNLLRTDSDTMFFIHKIHVTFKTTQFHVHRRVKGRCTPIVLTASKTRRKFQYVLKYAGHNTIFTEKAGPHRSVVFCIHNRRHRKKTVMVDLLSEWPPPRNRPPPGQGQLLPQPAGAGGWGSAAVRPRGNRTAIGC</sequence>
<evidence type="ECO:0000256" key="3">
    <source>
        <dbReference type="SAM" id="SignalP"/>
    </source>
</evidence>
<dbReference type="InterPro" id="IPR012674">
    <property type="entry name" value="Calycin"/>
</dbReference>
<dbReference type="GO" id="GO:0036094">
    <property type="term" value="F:small molecule binding"/>
    <property type="evidence" value="ECO:0007669"/>
    <property type="project" value="InterPro"/>
</dbReference>
<evidence type="ECO:0000256" key="2">
    <source>
        <dbReference type="SAM" id="MobiDB-lite"/>
    </source>
</evidence>
<dbReference type="AlphaFoldDB" id="A0A8C9D7F8"/>
<dbReference type="Pfam" id="PF00061">
    <property type="entry name" value="Lipocalin"/>
    <property type="match status" value="1"/>
</dbReference>
<keyword evidence="6" id="KW-1185">Reference proteome</keyword>
<feature type="signal peptide" evidence="3">
    <location>
        <begin position="1"/>
        <end position="18"/>
    </location>
</feature>
<dbReference type="Gene3D" id="2.40.128.20">
    <property type="match status" value="1"/>
</dbReference>
<keyword evidence="3" id="KW-0732">Signal</keyword>
<reference evidence="5" key="2">
    <citation type="submission" date="2025-08" db="UniProtKB">
        <authorList>
            <consortium name="Ensembl"/>
        </authorList>
    </citation>
    <scope>IDENTIFICATION</scope>
</reference>
<dbReference type="PANTHER" id="PTHR11430">
    <property type="entry name" value="LIPOCALIN"/>
    <property type="match status" value="1"/>
</dbReference>
<comment type="similarity">
    <text evidence="1">Belongs to the calycin superfamily. Lipocalin family.</text>
</comment>
<evidence type="ECO:0000313" key="5">
    <source>
        <dbReference type="Ensembl" id="ENSPLOP00000019963.1"/>
    </source>
</evidence>
<dbReference type="Ensembl" id="ENSPLOT00000022079.1">
    <property type="protein sequence ID" value="ENSPLOP00000019963.1"/>
    <property type="gene ID" value="ENSPLOG00000014608.1"/>
</dbReference>
<feature type="chain" id="PRO_5034580234" description="Lipocalin/cytosolic fatty-acid binding domain-containing protein" evidence="3">
    <location>
        <begin position="19"/>
        <end position="181"/>
    </location>
</feature>
<feature type="region of interest" description="Disordered" evidence="2">
    <location>
        <begin position="141"/>
        <end position="181"/>
    </location>
</feature>
<dbReference type="PANTHER" id="PTHR11430:SF70">
    <property type="entry name" value="UTEROCALIN"/>
    <property type="match status" value="1"/>
</dbReference>
<dbReference type="SUPFAM" id="SSF50814">
    <property type="entry name" value="Lipocalins"/>
    <property type="match status" value="1"/>
</dbReference>
<name>A0A8C9D7F8_PANLE</name>
<evidence type="ECO:0000259" key="4">
    <source>
        <dbReference type="Pfam" id="PF00061"/>
    </source>
</evidence>
<feature type="domain" description="Lipocalin/cytosolic fatty-acid binding" evidence="4">
    <location>
        <begin position="35"/>
        <end position="139"/>
    </location>
</feature>
<dbReference type="InterPro" id="IPR002345">
    <property type="entry name" value="Lipocalin"/>
</dbReference>